<protein>
    <submittedName>
        <fullName evidence="2">DUF4918 domain-containing protein</fullName>
    </submittedName>
</protein>
<organism evidence="2 3">
    <name type="scientific">Niastella populi</name>
    <dbReference type="NCBI Taxonomy" id="550983"/>
    <lineage>
        <taxon>Bacteria</taxon>
        <taxon>Pseudomonadati</taxon>
        <taxon>Bacteroidota</taxon>
        <taxon>Chitinophagia</taxon>
        <taxon>Chitinophagales</taxon>
        <taxon>Chitinophagaceae</taxon>
        <taxon>Niastella</taxon>
    </lineage>
</organism>
<dbReference type="RefSeq" id="WP_081158888.1">
    <property type="nucleotide sequence ID" value="NZ_LWBP01000001.1"/>
</dbReference>
<feature type="domain" description="Uracil-DNA glycosylase-like" evidence="1">
    <location>
        <begin position="53"/>
        <end position="229"/>
    </location>
</feature>
<gene>
    <name evidence="2" type="ORF">A4R26_01275</name>
</gene>
<dbReference type="OrthoDB" id="7107805at2"/>
<sequence>MNTAAQKLTQSNAILNFCKNLSPHIKLPAGVSIMNPFADAEAWQLAETFYTRFYNDHHPRTFIFGINPGRFGGGVTGIPFTDPIRLKEVCGIDNDLPKKAELSSHFIYAVVEAYGGAKAFYYDFYITAMSPLGFTKDGVNLNYYDDKELLKDSEPFILQSINEQLDTIATTREHCFCLGEGTNYKIFQKINAKHGFFKEIIPLPHPRWVMQYRRKKVDEYVKVYLEKLRRSL</sequence>
<keyword evidence="3" id="KW-1185">Reference proteome</keyword>
<evidence type="ECO:0000313" key="2">
    <source>
        <dbReference type="EMBL" id="OQP68467.1"/>
    </source>
</evidence>
<dbReference type="CDD" id="cd19375">
    <property type="entry name" value="UDG-F3-like_SMUG2"/>
    <property type="match status" value="1"/>
</dbReference>
<evidence type="ECO:0000259" key="1">
    <source>
        <dbReference type="Pfam" id="PF03167"/>
    </source>
</evidence>
<comment type="caution">
    <text evidence="2">The sequence shown here is derived from an EMBL/GenBank/DDBJ whole genome shotgun (WGS) entry which is preliminary data.</text>
</comment>
<dbReference type="Proteomes" id="UP000192276">
    <property type="component" value="Unassembled WGS sequence"/>
</dbReference>
<dbReference type="InterPro" id="IPR005122">
    <property type="entry name" value="Uracil-DNA_glycosylase-like"/>
</dbReference>
<dbReference type="EMBL" id="LWBP01000001">
    <property type="protein sequence ID" value="OQP68467.1"/>
    <property type="molecule type" value="Genomic_DNA"/>
</dbReference>
<dbReference type="STRING" id="550983.A4R26_01275"/>
<proteinExistence type="predicted"/>
<dbReference type="SUPFAM" id="SSF52141">
    <property type="entry name" value="Uracil-DNA glycosylase-like"/>
    <property type="match status" value="1"/>
</dbReference>
<evidence type="ECO:0000313" key="3">
    <source>
        <dbReference type="Proteomes" id="UP000192276"/>
    </source>
</evidence>
<dbReference type="AlphaFoldDB" id="A0A1V9GD50"/>
<accession>A0A1V9GD50</accession>
<name>A0A1V9GD50_9BACT</name>
<dbReference type="InterPro" id="IPR036895">
    <property type="entry name" value="Uracil-DNA_glycosylase-like_sf"/>
</dbReference>
<reference evidence="3" key="1">
    <citation type="submission" date="2016-04" db="EMBL/GenBank/DDBJ databases">
        <authorList>
            <person name="Chen L."/>
            <person name="Zhuang W."/>
            <person name="Wang G."/>
        </authorList>
    </citation>
    <scope>NUCLEOTIDE SEQUENCE [LARGE SCALE GENOMIC DNA]</scope>
    <source>
        <strain evidence="3">208</strain>
    </source>
</reference>
<dbReference type="Pfam" id="PF03167">
    <property type="entry name" value="UDG"/>
    <property type="match status" value="1"/>
</dbReference>
<dbReference type="Gene3D" id="3.40.470.10">
    <property type="entry name" value="Uracil-DNA glycosylase-like domain"/>
    <property type="match status" value="1"/>
</dbReference>
<dbReference type="InterPro" id="IPR032579">
    <property type="entry name" value="Phe_SMUG2-like"/>
</dbReference>